<gene>
    <name evidence="1" type="ORF">EHS13_24040</name>
</gene>
<evidence type="ECO:0000313" key="1">
    <source>
        <dbReference type="EMBL" id="QGQ97737.1"/>
    </source>
</evidence>
<proteinExistence type="predicted"/>
<dbReference type="KEGG" id="ppsc:EHS13_24040"/>
<evidence type="ECO:0000313" key="2">
    <source>
        <dbReference type="Proteomes" id="UP000426246"/>
    </source>
</evidence>
<dbReference type="RefSeq" id="WP_155702839.1">
    <property type="nucleotide sequence ID" value="NZ_CP034235.1"/>
</dbReference>
<reference evidence="2" key="1">
    <citation type="submission" date="2018-11" db="EMBL/GenBank/DDBJ databases">
        <title>Complete genome sequence of Paenibacillus sp. ML311-T8.</title>
        <authorList>
            <person name="Nam Y.-D."/>
            <person name="Kang J."/>
            <person name="Chung W.-H."/>
            <person name="Park Y.S."/>
        </authorList>
    </citation>
    <scope>NUCLEOTIDE SEQUENCE [LARGE SCALE GENOMIC DNA]</scope>
    <source>
        <strain evidence="2">ML311-T8</strain>
    </source>
</reference>
<dbReference type="AlphaFoldDB" id="A0A6B8RPG3"/>
<dbReference type="OrthoDB" id="1822075at2"/>
<keyword evidence="2" id="KW-1185">Reference proteome</keyword>
<dbReference type="Proteomes" id="UP000426246">
    <property type="component" value="Chromosome"/>
</dbReference>
<dbReference type="EMBL" id="CP034235">
    <property type="protein sequence ID" value="QGQ97737.1"/>
    <property type="molecule type" value="Genomic_DNA"/>
</dbReference>
<organism evidence="1 2">
    <name type="scientific">Paenibacillus psychroresistens</name>
    <dbReference type="NCBI Taxonomy" id="1778678"/>
    <lineage>
        <taxon>Bacteria</taxon>
        <taxon>Bacillati</taxon>
        <taxon>Bacillota</taxon>
        <taxon>Bacilli</taxon>
        <taxon>Bacillales</taxon>
        <taxon>Paenibacillaceae</taxon>
        <taxon>Paenibacillus</taxon>
    </lineage>
</organism>
<accession>A0A6B8RPG3</accession>
<name>A0A6B8RPG3_9BACL</name>
<protein>
    <submittedName>
        <fullName evidence="1">Uncharacterized protein</fullName>
    </submittedName>
</protein>
<sequence length="105" mass="12393">MKSIEANSKILRVISESGQDITVNFDECNENWIAYNKRNHNWTGEEYLQFKNQSKCIGQRDVCAKPPYFEFFTKPFTKVELKNKKEFLELQKLVQNAGWSTFDMS</sequence>